<dbReference type="PANTHER" id="PTHR23196">
    <property type="entry name" value="PAX TRANSCRIPTION ACTIVATION DOMAIN INTERACTING PROTEIN"/>
    <property type="match status" value="1"/>
</dbReference>
<dbReference type="Pfam" id="PF16770">
    <property type="entry name" value="RTT107_BRCT_5"/>
    <property type="match status" value="1"/>
</dbReference>
<feature type="compositionally biased region" description="Polar residues" evidence="14">
    <location>
        <begin position="1345"/>
        <end position="1369"/>
    </location>
</feature>
<feature type="compositionally biased region" description="Polar residues" evidence="14">
    <location>
        <begin position="1868"/>
        <end position="1887"/>
    </location>
</feature>
<evidence type="ECO:0000256" key="14">
    <source>
        <dbReference type="SAM" id="MobiDB-lite"/>
    </source>
</evidence>
<dbReference type="Pfam" id="PF16589">
    <property type="entry name" value="BRCT_2"/>
    <property type="match status" value="1"/>
</dbReference>
<dbReference type="SMART" id="SM00292">
    <property type="entry name" value="BRCT"/>
    <property type="match status" value="2"/>
</dbReference>
<feature type="compositionally biased region" description="Basic and acidic residues" evidence="14">
    <location>
        <begin position="308"/>
        <end position="323"/>
    </location>
</feature>
<feature type="compositionally biased region" description="Basic and acidic residues" evidence="14">
    <location>
        <begin position="1289"/>
        <end position="1326"/>
    </location>
</feature>
<dbReference type="RefSeq" id="XP_023186350.1">
    <property type="nucleotide sequence ID" value="XM_023330582.1"/>
</dbReference>
<feature type="compositionally biased region" description="Basic and acidic residues" evidence="14">
    <location>
        <begin position="1794"/>
        <end position="1810"/>
    </location>
</feature>
<dbReference type="PROSITE" id="PS50172">
    <property type="entry name" value="BRCT"/>
    <property type="match status" value="1"/>
</dbReference>
<feature type="compositionally biased region" description="Acidic residues" evidence="14">
    <location>
        <begin position="574"/>
        <end position="589"/>
    </location>
</feature>
<name>M4A955_XIPMA</name>
<evidence type="ECO:0000256" key="9">
    <source>
        <dbReference type="ARBA" id="ARBA00022843"/>
    </source>
</evidence>
<feature type="region of interest" description="Disordered" evidence="14">
    <location>
        <begin position="194"/>
        <end position="498"/>
    </location>
</feature>
<keyword evidence="10" id="KW-0007">Acetylation</keyword>
<dbReference type="InParanoid" id="M4A955"/>
<feature type="compositionally biased region" description="Basic and acidic residues" evidence="14">
    <location>
        <begin position="695"/>
        <end position="705"/>
    </location>
</feature>
<accession>M4A955</accession>
<keyword evidence="11" id="KW-0234">DNA repair</keyword>
<comment type="subcellular location">
    <subcellularLocation>
        <location evidence="2">Chromosome</location>
    </subcellularLocation>
    <subcellularLocation>
        <location evidence="1">Nucleus</location>
    </subcellularLocation>
</comment>
<feature type="region of interest" description="Disordered" evidence="14">
    <location>
        <begin position="682"/>
        <end position="773"/>
    </location>
</feature>
<feature type="compositionally biased region" description="Low complexity" evidence="14">
    <location>
        <begin position="1607"/>
        <end position="1627"/>
    </location>
</feature>
<feature type="compositionally biased region" description="Basic and acidic residues" evidence="14">
    <location>
        <begin position="1749"/>
        <end position="1771"/>
    </location>
</feature>
<dbReference type="GeneID" id="102233393"/>
<proteinExistence type="predicted"/>
<feature type="compositionally biased region" description="Acidic residues" evidence="14">
    <location>
        <begin position="456"/>
        <end position="467"/>
    </location>
</feature>
<evidence type="ECO:0000256" key="7">
    <source>
        <dbReference type="ARBA" id="ARBA00022737"/>
    </source>
</evidence>
<evidence type="ECO:0000256" key="4">
    <source>
        <dbReference type="ARBA" id="ARBA00022454"/>
    </source>
</evidence>
<dbReference type="Gene3D" id="2.60.200.20">
    <property type="match status" value="1"/>
</dbReference>
<evidence type="ECO:0000256" key="8">
    <source>
        <dbReference type="ARBA" id="ARBA00022763"/>
    </source>
</evidence>
<keyword evidence="18" id="KW-1185">Reference proteome</keyword>
<feature type="compositionally biased region" description="Low complexity" evidence="14">
    <location>
        <begin position="534"/>
        <end position="543"/>
    </location>
</feature>
<keyword evidence="5" id="KW-1017">Isopeptide bond</keyword>
<feature type="compositionally biased region" description="Acidic residues" evidence="14">
    <location>
        <begin position="544"/>
        <end position="554"/>
    </location>
</feature>
<feature type="compositionally biased region" description="Polar residues" evidence="14">
    <location>
        <begin position="1674"/>
        <end position="1684"/>
    </location>
</feature>
<evidence type="ECO:0000256" key="5">
    <source>
        <dbReference type="ARBA" id="ARBA00022499"/>
    </source>
</evidence>
<dbReference type="GO" id="GO:0006281">
    <property type="term" value="P:DNA repair"/>
    <property type="evidence" value="ECO:0007669"/>
    <property type="project" value="UniProtKB-KW"/>
</dbReference>
<organism evidence="17 18">
    <name type="scientific">Xiphophorus maculatus</name>
    <name type="common">Southern platyfish</name>
    <name type="synonym">Platypoecilus maculatus</name>
    <dbReference type="NCBI Taxonomy" id="8083"/>
    <lineage>
        <taxon>Eukaryota</taxon>
        <taxon>Metazoa</taxon>
        <taxon>Chordata</taxon>
        <taxon>Craniata</taxon>
        <taxon>Vertebrata</taxon>
        <taxon>Euteleostomi</taxon>
        <taxon>Actinopterygii</taxon>
        <taxon>Neopterygii</taxon>
        <taxon>Teleostei</taxon>
        <taxon>Neoteleostei</taxon>
        <taxon>Acanthomorphata</taxon>
        <taxon>Ovalentaria</taxon>
        <taxon>Atherinomorphae</taxon>
        <taxon>Cyprinodontiformes</taxon>
        <taxon>Poeciliidae</taxon>
        <taxon>Poeciliinae</taxon>
        <taxon>Xiphophorus</taxon>
    </lineage>
</organism>
<evidence type="ECO:0000259" key="16">
    <source>
        <dbReference type="PROSITE" id="PS50172"/>
    </source>
</evidence>
<evidence type="ECO:0000256" key="1">
    <source>
        <dbReference type="ARBA" id="ARBA00004123"/>
    </source>
</evidence>
<feature type="compositionally biased region" description="Basic and acidic residues" evidence="14">
    <location>
        <begin position="215"/>
        <end position="228"/>
    </location>
</feature>
<dbReference type="InterPro" id="IPR001357">
    <property type="entry name" value="BRCT_dom"/>
</dbReference>
<evidence type="ECO:0000256" key="12">
    <source>
        <dbReference type="ARBA" id="ARBA00023242"/>
    </source>
</evidence>
<feature type="compositionally biased region" description="Basic and acidic residues" evidence="14">
    <location>
        <begin position="1646"/>
        <end position="1668"/>
    </location>
</feature>
<evidence type="ECO:0000256" key="3">
    <source>
        <dbReference type="ARBA" id="ARBA00015014"/>
    </source>
</evidence>
<feature type="compositionally biased region" description="Basic residues" evidence="14">
    <location>
        <begin position="1628"/>
        <end position="1638"/>
    </location>
</feature>
<keyword evidence="6" id="KW-0597">Phosphoprotein</keyword>
<dbReference type="Gene3D" id="3.40.50.10190">
    <property type="entry name" value="BRCT domain"/>
    <property type="match status" value="2"/>
</dbReference>
<dbReference type="eggNOG" id="KOG2043">
    <property type="taxonomic scope" value="Eukaryota"/>
</dbReference>
<dbReference type="InterPro" id="IPR008984">
    <property type="entry name" value="SMAD_FHA_dom_sf"/>
</dbReference>
<dbReference type="GO" id="GO:0005694">
    <property type="term" value="C:chromosome"/>
    <property type="evidence" value="ECO:0007669"/>
    <property type="project" value="UniProtKB-SubCell"/>
</dbReference>
<feature type="compositionally biased region" description="Basic and acidic residues" evidence="14">
    <location>
        <begin position="761"/>
        <end position="773"/>
    </location>
</feature>
<feature type="compositionally biased region" description="Basic and acidic residues" evidence="14">
    <location>
        <begin position="1431"/>
        <end position="1527"/>
    </location>
</feature>
<dbReference type="InterPro" id="IPR000253">
    <property type="entry name" value="FHA_dom"/>
</dbReference>
<feature type="compositionally biased region" description="Basic and acidic residues" evidence="14">
    <location>
        <begin position="1589"/>
        <end position="1600"/>
    </location>
</feature>
<dbReference type="HOGENOM" id="CLU_237557_0_0_1"/>
<dbReference type="SUPFAM" id="SSF49879">
    <property type="entry name" value="SMAD/FHA domain"/>
    <property type="match status" value="1"/>
</dbReference>
<keyword evidence="7" id="KW-0677">Repeat</keyword>
<keyword evidence="4" id="KW-0158">Chromosome</keyword>
<reference evidence="18" key="1">
    <citation type="submission" date="2012-01" db="EMBL/GenBank/DDBJ databases">
        <authorList>
            <person name="Walter R."/>
            <person name="Schartl M."/>
            <person name="Warren W."/>
        </authorList>
    </citation>
    <scope>NUCLEOTIDE SEQUENCE [LARGE SCALE GENOMIC DNA]</scope>
    <source>
        <strain evidence="18">JP 163 A</strain>
    </source>
</reference>
<feature type="compositionally biased region" description="Acidic residues" evidence="14">
    <location>
        <begin position="346"/>
        <end position="360"/>
    </location>
</feature>
<keyword evidence="13" id="KW-0131">Cell cycle</keyword>
<keyword evidence="9" id="KW-0832">Ubl conjugation</keyword>
<feature type="domain" description="BRCT" evidence="16">
    <location>
        <begin position="1897"/>
        <end position="1975"/>
    </location>
</feature>
<dbReference type="InterPro" id="IPR036420">
    <property type="entry name" value="BRCT_dom_sf"/>
</dbReference>
<feature type="region of interest" description="Disordered" evidence="14">
    <location>
        <begin position="2086"/>
        <end position="2106"/>
    </location>
</feature>
<dbReference type="CDD" id="cd22665">
    <property type="entry name" value="FHA_MDC1"/>
    <property type="match status" value="1"/>
</dbReference>
<dbReference type="Ensembl" id="ENSXMAT00000011013.2">
    <property type="protein sequence ID" value="ENSXMAP00000010999.1"/>
    <property type="gene ID" value="ENSXMAG00000010974.2"/>
</dbReference>
<feature type="compositionally biased region" description="Polar residues" evidence="14">
    <location>
        <begin position="1694"/>
        <end position="1706"/>
    </location>
</feature>
<feature type="compositionally biased region" description="Low complexity" evidence="14">
    <location>
        <begin position="1167"/>
        <end position="1176"/>
    </location>
</feature>
<feature type="compositionally biased region" description="Basic and acidic residues" evidence="14">
    <location>
        <begin position="1139"/>
        <end position="1165"/>
    </location>
</feature>
<feature type="region of interest" description="Disordered" evidence="14">
    <location>
        <begin position="141"/>
        <end position="181"/>
    </location>
</feature>
<feature type="compositionally biased region" description="Basic and acidic residues" evidence="14">
    <location>
        <begin position="1262"/>
        <end position="1275"/>
    </location>
</feature>
<reference evidence="17" key="4">
    <citation type="submission" date="2025-09" db="UniProtKB">
        <authorList>
            <consortium name="Ensembl"/>
        </authorList>
    </citation>
    <scope>IDENTIFICATION</scope>
    <source>
        <strain evidence="17">JP 163 A</strain>
    </source>
</reference>
<feature type="compositionally biased region" description="Polar residues" evidence="14">
    <location>
        <begin position="847"/>
        <end position="859"/>
    </location>
</feature>
<dbReference type="PANTHER" id="PTHR23196:SF34">
    <property type="entry name" value="MEDIATOR OF DNA DAMAGE CHECKPOINT PROTEIN 1"/>
    <property type="match status" value="1"/>
</dbReference>
<feature type="compositionally biased region" description="Basic and acidic residues" evidence="14">
    <location>
        <begin position="1714"/>
        <end position="1727"/>
    </location>
</feature>
<dbReference type="GeneTree" id="ENSGT00940000161757"/>
<evidence type="ECO:0000256" key="13">
    <source>
        <dbReference type="ARBA" id="ARBA00023306"/>
    </source>
</evidence>
<dbReference type="STRING" id="8083.ENSXMAP00000010999"/>
<dbReference type="CDD" id="cd18441">
    <property type="entry name" value="BRCT_MDC1_rpt2"/>
    <property type="match status" value="1"/>
</dbReference>
<keyword evidence="12" id="KW-0539">Nucleus</keyword>
<feature type="region of interest" description="Disordered" evidence="14">
    <location>
        <begin position="1075"/>
        <end position="1890"/>
    </location>
</feature>
<reference evidence="17" key="3">
    <citation type="submission" date="2025-08" db="UniProtKB">
        <authorList>
            <consortium name="Ensembl"/>
        </authorList>
    </citation>
    <scope>IDENTIFICATION</scope>
    <source>
        <strain evidence="17">JP 163 A</strain>
    </source>
</reference>
<evidence type="ECO:0000256" key="11">
    <source>
        <dbReference type="ARBA" id="ARBA00023204"/>
    </source>
</evidence>
<feature type="compositionally biased region" description="Low complexity" evidence="14">
    <location>
        <begin position="260"/>
        <end position="274"/>
    </location>
</feature>
<sequence>MDATQAISDSILESEEEDQEKIQNESRKPLAKLCILNNKHIPEKELPLFLGHNFLGRDPNFCTIQLLAPSVSKQHAAISISVHRRRGRVHEVDMEALVWDQKSTNGTRKGRLKLTPNVRYALNEGDSLVLGDIPCRYVSSGMDSPSSLGDMETPRQSEANARLSDWDDVDTGSKKCVSRGTKAKRIPVTGSCLSFEKTPVQPQGSLVPESDSESESEREGRGNRKQKDVVSASDSHNSAFLSPQSKVVPESEDESPITPSSSNRNGSSRRISFSLEKTDIDLEKNKSPVFAENGVEEGEGAAEGGMYSEERGDNVKREADKSPTESSESLRSTLQVSRDAVPEFNLDSDTDVEGEEEEEVPAGKSDQCPNTVLSHMDSDTDVNEDVSDKAPRTSPSTDEATKCSVATGIQFEGITVDSDTDVDGDDDANVTSKAVLPQGVHSADSAPSVQSVDFNLDSDTDVDEEEEVGKWGNPKTLSEKSDKPLSPHNLHPNSHTCDKEVTAAGLDILSESDTDLEEDSLLSVPAAAADLPVSSAAAAGAPEPESDADTDVDELVAPQPADEGKPADLRMESDTDVEDEETSPGEEEQGQIPHLLRENTAEFPVLLWQNSSTPVHVSGEVEQMETQAFTSPISHPRRYAVPSSLRPALMTSCSDSQEDEDYTVAETQSFILQTRSCHKGLNPNRASILKSSAVKQEDRSKRDDSFQLGLSDSSHLQGEVRENTQAYAAVDGGVNMEDTQDYEESAENDSSLEATQPYEVEPPRSSEMSKKETCVDLTMEATQAYIPEPYDEGSDEDEGLNSARTGVASSALAMAETQPMFSSAEDNEPDCSLEPVKNETERHVTDSESVAETQPVFTSDNEESGDEELSAESMKSAEEPKHPLTSSALCLAETQPVCLSDNEESGDDEELSAGSLRPSKVETHPNTDAVLSLAETQPLHVSADETEPMDSCGDHENNSEILLPRKRKAKQLHIDEEESQQRTDSGETQPLTPGEDNDDSESMPSLRKRKAKPLQLEDETKSLVGSQVSAVECQRSVTCEEEQSSQDFISTQKRKVKPLHIVDEQTQPLINCEDEDVLPERESKALPLSSAGVPSAEVQTKGRDGKRDGDESVTYPWKRKEKRLHLEEEETQPVSASESQRKTDETKVSPSTKEKGEQTKTKDDNNQQEVKVVNQQTRKRRTTRKQKEQDEDKNKRAENENQIKEQKGGKLRGEPEIHKREELMNEGTSKPHLEDDMQPVAASESQRRIDGTKVSPSTEETGEQKKNKNESDQQEVKVVNQQTRGRTTRKQEQDEDKNKSQIKEQRDRKLGGDEKETDRHEKKELMNEGASKSQLEEETHPVTVSEISPPNTVKKTNVFDVSSISSSIETRLGEEEEKAQCSSHQNRQMKSENKPLPSTRGQRGKTKSKDDNNQEEVEAANQRTRGRRSTKKQDDDEIQRSDENKSQIKEEGDKEEREHVETERRKEREGKSKGKPRLKEMKSGSEVEEEKGTSVETTKTDQEHLASLEKEKQPKESQEDKNKEENPKGSARVRRAARRTTTAVCEALSEDVPARRTRSRSNSLSSERSVSSINSNTLENKGRGRGVKKSNEASQRDAVRSSRRRTTTATAVELEAEAQAVSASSKVSRGRPQGRGRKSLSQPDVVIKENEQKATEVLQQDEKRKADPKLAGTSRGQWRATANCSEALVLNDEGLQSNQEKTSADLTSPLPKRNMRDRGAKAVKTEPVEETEAPTATDGDETRNKRKAKTSEEKPEVDRVQKSTEPGGKEEQQEEIPVGIQGRRTSRASSTQVKKNEESLFTQEVKDGKKAAAGAAGKKARGRTTVVQKNKNQELQETQTSGSSMELAGNEIESEISVMTPSRKRRVSSNSSPVAKTPRSSSASPATVSRVRSRSQTYKVLFTGVVDKDGEQVLARLGGAMARGISDMNCLVTDKVRRTVKFLCAVAKGVPVVTTQWLEKSGKAGSFLSPLDFIVKDLEQEKKFSFSLQESLRTASSRPLLQGYEIHVTKSVQPEPVHMKDIITCSGATFLKKMPAAHKPRTVVISCEEDLRLCGPAVSASLPVVTAEFILTGILQQRVDLQTHALSPCATNPHPAEGRGRGRKKT</sequence>
<feature type="compositionally biased region" description="Low complexity" evidence="14">
    <location>
        <begin position="1560"/>
        <end position="1576"/>
    </location>
</feature>
<dbReference type="OrthoDB" id="342264at2759"/>
<dbReference type="SUPFAM" id="SSF52113">
    <property type="entry name" value="BRCT domain"/>
    <property type="match status" value="2"/>
</dbReference>
<dbReference type="OMA" id="IHESPHM"/>
<keyword evidence="8" id="KW-0227">DNA damage</keyword>
<evidence type="ECO:0000256" key="10">
    <source>
        <dbReference type="ARBA" id="ARBA00022990"/>
    </source>
</evidence>
<feature type="domain" description="FHA" evidence="15">
    <location>
        <begin position="53"/>
        <end position="114"/>
    </location>
</feature>
<dbReference type="GO" id="GO:0005634">
    <property type="term" value="C:nucleus"/>
    <property type="evidence" value="ECO:0007669"/>
    <property type="project" value="UniProtKB-SubCell"/>
</dbReference>
<protein>
    <recommendedName>
        <fullName evidence="3">Mediator of DNA damage checkpoint protein 1</fullName>
    </recommendedName>
</protein>
<feature type="compositionally biased region" description="Basic and acidic residues" evidence="14">
    <location>
        <begin position="1100"/>
        <end position="1110"/>
    </location>
</feature>
<feature type="compositionally biased region" description="Basic and acidic residues" evidence="14">
    <location>
        <begin position="276"/>
        <end position="286"/>
    </location>
</feature>
<dbReference type="InterPro" id="IPR051579">
    <property type="entry name" value="DDR_Transcriptional_Reg"/>
</dbReference>
<feature type="region of interest" description="Disordered" evidence="14">
    <location>
        <begin position="1"/>
        <end position="24"/>
    </location>
</feature>
<evidence type="ECO:0000313" key="18">
    <source>
        <dbReference type="Proteomes" id="UP000002852"/>
    </source>
</evidence>
<evidence type="ECO:0000256" key="6">
    <source>
        <dbReference type="ARBA" id="ARBA00022553"/>
    </source>
</evidence>
<reference evidence="18" key="2">
    <citation type="journal article" date="2013" name="Nat. Genet.">
        <title>The genome of the platyfish, Xiphophorus maculatus, provides insights into evolutionary adaptation and several complex traits.</title>
        <authorList>
            <person name="Schartl M."/>
            <person name="Walter R.B."/>
            <person name="Shen Y."/>
            <person name="Garcia T."/>
            <person name="Catchen J."/>
            <person name="Amores A."/>
            <person name="Braasch I."/>
            <person name="Chalopin D."/>
            <person name="Volff J.N."/>
            <person name="Lesch K.P."/>
            <person name="Bisazza A."/>
            <person name="Minx P."/>
            <person name="Hillier L."/>
            <person name="Wilson R.K."/>
            <person name="Fuerstenberg S."/>
            <person name="Boore J."/>
            <person name="Searle S."/>
            <person name="Postlethwait J.H."/>
            <person name="Warren W.C."/>
        </authorList>
    </citation>
    <scope>NUCLEOTIDE SEQUENCE [LARGE SCALE GENOMIC DNA]</scope>
    <source>
        <strain evidence="18">JP 163 A</strain>
    </source>
</reference>
<feature type="compositionally biased region" description="Polar residues" evidence="14">
    <location>
        <begin position="324"/>
        <end position="336"/>
    </location>
</feature>
<evidence type="ECO:0000313" key="17">
    <source>
        <dbReference type="Ensembl" id="ENSXMAP00000010999.1"/>
    </source>
</evidence>
<feature type="compositionally biased region" description="Acidic residues" evidence="14">
    <location>
        <begin position="789"/>
        <end position="799"/>
    </location>
</feature>
<feature type="compositionally biased region" description="Basic and acidic residues" evidence="14">
    <location>
        <begin position="562"/>
        <end position="573"/>
    </location>
</feature>
<feature type="compositionally biased region" description="Acidic residues" evidence="14">
    <location>
        <begin position="418"/>
        <end position="428"/>
    </location>
</feature>
<feature type="compositionally biased region" description="Polar residues" evidence="14">
    <location>
        <begin position="1825"/>
        <end position="1844"/>
    </location>
</feature>
<dbReference type="PROSITE" id="PS50006">
    <property type="entry name" value="FHA_DOMAIN"/>
    <property type="match status" value="1"/>
</dbReference>
<feature type="compositionally biased region" description="Acidic residues" evidence="14">
    <location>
        <begin position="901"/>
        <end position="911"/>
    </location>
</feature>
<dbReference type="CDD" id="cd17744">
    <property type="entry name" value="BRCT_MDC1_rpt1"/>
    <property type="match status" value="1"/>
</dbReference>
<feature type="compositionally biased region" description="Basic and acidic residues" evidence="14">
    <location>
        <begin position="1185"/>
        <end position="1235"/>
    </location>
</feature>
<feature type="compositionally biased region" description="Basic and acidic residues" evidence="14">
    <location>
        <begin position="836"/>
        <end position="846"/>
    </location>
</feature>
<feature type="compositionally biased region" description="Acidic residues" evidence="14">
    <location>
        <begin position="860"/>
        <end position="870"/>
    </location>
</feature>
<dbReference type="Proteomes" id="UP000002852">
    <property type="component" value="Unassembled WGS sequence"/>
</dbReference>
<feature type="compositionally biased region" description="Polar residues" evidence="14">
    <location>
        <begin position="232"/>
        <end position="245"/>
    </location>
</feature>
<dbReference type="Pfam" id="PF00498">
    <property type="entry name" value="FHA"/>
    <property type="match status" value="1"/>
</dbReference>
<feature type="region of interest" description="Disordered" evidence="14">
    <location>
        <begin position="534"/>
        <end position="594"/>
    </location>
</feature>
<evidence type="ECO:0000259" key="15">
    <source>
        <dbReference type="PROSITE" id="PS50006"/>
    </source>
</evidence>
<evidence type="ECO:0000256" key="2">
    <source>
        <dbReference type="ARBA" id="ARBA00004286"/>
    </source>
</evidence>
<feature type="region of interest" description="Disordered" evidence="14">
    <location>
        <begin position="785"/>
        <end position="1054"/>
    </location>
</feature>
<feature type="compositionally biased region" description="Acidic residues" evidence="14">
    <location>
        <begin position="738"/>
        <end position="747"/>
    </location>
</feature>